<accession>A0ACC3NWF0</accession>
<reference evidence="1" key="1">
    <citation type="submission" date="2023-07" db="EMBL/GenBank/DDBJ databases">
        <title>Black Yeasts Isolated from many extreme environments.</title>
        <authorList>
            <person name="Coleine C."/>
            <person name="Stajich J.E."/>
            <person name="Selbmann L."/>
        </authorList>
    </citation>
    <scope>NUCLEOTIDE SEQUENCE</scope>
    <source>
        <strain evidence="1">CCFEE 5714</strain>
    </source>
</reference>
<dbReference type="EMBL" id="JAUTXU010000006">
    <property type="protein sequence ID" value="KAK3724180.1"/>
    <property type="molecule type" value="Genomic_DNA"/>
</dbReference>
<proteinExistence type="predicted"/>
<name>A0ACC3NWF0_9PEZI</name>
<gene>
    <name evidence="1" type="primary">AIM9_1</name>
    <name evidence="1" type="ORF">LTR37_001305</name>
</gene>
<dbReference type="Proteomes" id="UP001281147">
    <property type="component" value="Unassembled WGS sequence"/>
</dbReference>
<keyword evidence="2" id="KW-1185">Reference proteome</keyword>
<sequence length="400" mass="45648">MLAWDADANNPVESEYIVMEEAQGTQLAEVWDDASIDDKISIAEDLARLQSQMICVTFSSAPPASVTAEVISHVPEHVIQDISSRFVVGPVVSEAFWDPERTQAVTGQGPWLNPESYLKSIAERELAWLVKHAKSHSSNSISAEVSATPTVSRHRQPQQHAVLYERLLKISPFLVEYGKSNGQSCLWHWDMRPANIFVEDGRISSIIDWQDVWACPLFLHARIPGMIFYTGEKMLKLPSNFKDIGDEEERQALLTKVEKSLIQHFYIQEMYGTNPDMVETWTAEQSGTIEHLMTYSENSWRTGLPPFRQCLITLWRHSDQIAPNTECPIHFTDKELHENIEDGKLWNANQDFWSELDGVVSHDGWVTLEDYEKAIEMFQAYREEGLKTLQVKKGVPSKSR</sequence>
<comment type="caution">
    <text evidence="1">The sequence shown here is derived from an EMBL/GenBank/DDBJ whole genome shotgun (WGS) entry which is preliminary data.</text>
</comment>
<protein>
    <submittedName>
        <fullName evidence="1">Phosphotransferase enzyme</fullName>
    </submittedName>
</protein>
<organism evidence="1 2">
    <name type="scientific">Vermiconidia calcicola</name>
    <dbReference type="NCBI Taxonomy" id="1690605"/>
    <lineage>
        <taxon>Eukaryota</taxon>
        <taxon>Fungi</taxon>
        <taxon>Dikarya</taxon>
        <taxon>Ascomycota</taxon>
        <taxon>Pezizomycotina</taxon>
        <taxon>Dothideomycetes</taxon>
        <taxon>Dothideomycetidae</taxon>
        <taxon>Mycosphaerellales</taxon>
        <taxon>Extremaceae</taxon>
        <taxon>Vermiconidia</taxon>
    </lineage>
</organism>
<evidence type="ECO:0000313" key="2">
    <source>
        <dbReference type="Proteomes" id="UP001281147"/>
    </source>
</evidence>
<evidence type="ECO:0000313" key="1">
    <source>
        <dbReference type="EMBL" id="KAK3724180.1"/>
    </source>
</evidence>